<organism evidence="1 2">
    <name type="scientific">Pocillopora damicornis</name>
    <name type="common">Cauliflower coral</name>
    <name type="synonym">Millepora damicornis</name>
    <dbReference type="NCBI Taxonomy" id="46731"/>
    <lineage>
        <taxon>Eukaryota</taxon>
        <taxon>Metazoa</taxon>
        <taxon>Cnidaria</taxon>
        <taxon>Anthozoa</taxon>
        <taxon>Hexacorallia</taxon>
        <taxon>Scleractinia</taxon>
        <taxon>Astrocoeniina</taxon>
        <taxon>Pocilloporidae</taxon>
        <taxon>Pocillopora</taxon>
    </lineage>
</organism>
<proteinExistence type="predicted"/>
<dbReference type="AlphaFoldDB" id="A0A3M6TTQ1"/>
<keyword evidence="2" id="KW-1185">Reference proteome</keyword>
<comment type="caution">
    <text evidence="1">The sequence shown here is derived from an EMBL/GenBank/DDBJ whole genome shotgun (WGS) entry which is preliminary data.</text>
</comment>
<dbReference type="Proteomes" id="UP000275408">
    <property type="component" value="Unassembled WGS sequence"/>
</dbReference>
<protein>
    <submittedName>
        <fullName evidence="1">Uncharacterized protein</fullName>
    </submittedName>
</protein>
<accession>A0A3M6TTQ1</accession>
<evidence type="ECO:0000313" key="2">
    <source>
        <dbReference type="Proteomes" id="UP000275408"/>
    </source>
</evidence>
<evidence type="ECO:0000313" key="1">
    <source>
        <dbReference type="EMBL" id="RMX44678.1"/>
    </source>
</evidence>
<gene>
    <name evidence="1" type="ORF">pdam_00023368</name>
</gene>
<name>A0A3M6TTQ1_POCDA</name>
<sequence length="210" mass="23819">MNQTKFNDGVPLSNVWTSVQGLSGDFPTLVNPRTWMQYDQELERVQKRAFSIISSGQDYHEILEAAGIPPIMAYMEDSCRNLFSNIIENDNHRLRELLPSANHPKHNLRRMASQDMSNEREELELTLKFPGAAVGALKIIKQVQLSSKRRATTSRRETTTYLKALSKYAARITESVPLMVMDYQRQSLLSSSSFTPSEADLIYTEGGSEE</sequence>
<dbReference type="EMBL" id="RCHS01002964">
    <property type="protein sequence ID" value="RMX44678.1"/>
    <property type="molecule type" value="Genomic_DNA"/>
</dbReference>
<reference evidence="1 2" key="1">
    <citation type="journal article" date="2018" name="Sci. Rep.">
        <title>Comparative analysis of the Pocillopora damicornis genome highlights role of immune system in coral evolution.</title>
        <authorList>
            <person name="Cunning R."/>
            <person name="Bay R.A."/>
            <person name="Gillette P."/>
            <person name="Baker A.C."/>
            <person name="Traylor-Knowles N."/>
        </authorList>
    </citation>
    <scope>NUCLEOTIDE SEQUENCE [LARGE SCALE GENOMIC DNA]</scope>
    <source>
        <strain evidence="1">RSMAS</strain>
        <tissue evidence="1">Whole animal</tissue>
    </source>
</reference>